<dbReference type="OrthoDB" id="8689816at2"/>
<feature type="transmembrane region" description="Helical" evidence="2">
    <location>
        <begin position="30"/>
        <end position="46"/>
    </location>
</feature>
<keyword evidence="2" id="KW-0812">Transmembrane</keyword>
<keyword evidence="2" id="KW-1133">Transmembrane helix</keyword>
<proteinExistence type="predicted"/>
<sequence length="84" mass="9919">MWFVVIGVLIQVLSLVGIWPVGDWSWSTHWMEMCAPFAAALVWWWLSDTLGWTQKKAMQDAEQRKEDRRDKQLEALGMSPRKKR</sequence>
<evidence type="ECO:0000313" key="4">
    <source>
        <dbReference type="Proteomes" id="UP000292120"/>
    </source>
</evidence>
<feature type="region of interest" description="Disordered" evidence="1">
    <location>
        <begin position="61"/>
        <end position="84"/>
    </location>
</feature>
<evidence type="ECO:0000256" key="2">
    <source>
        <dbReference type="SAM" id="Phobius"/>
    </source>
</evidence>
<gene>
    <name evidence="3" type="ORF">EYS42_05695</name>
</gene>
<name>A0A4Q9H0M3_9BURK</name>
<dbReference type="EMBL" id="SIXI01000002">
    <property type="protein sequence ID" value="TBO32668.1"/>
    <property type="molecule type" value="Genomic_DNA"/>
</dbReference>
<evidence type="ECO:0000313" key="3">
    <source>
        <dbReference type="EMBL" id="TBO32668.1"/>
    </source>
</evidence>
<dbReference type="RefSeq" id="WP_130966880.1">
    <property type="nucleotide sequence ID" value="NZ_SIXI01000002.1"/>
</dbReference>
<dbReference type="NCBIfam" id="TIGR04438">
    <property type="entry name" value="small_Trp_rich"/>
    <property type="match status" value="1"/>
</dbReference>
<dbReference type="Proteomes" id="UP000292120">
    <property type="component" value="Unassembled WGS sequence"/>
</dbReference>
<comment type="caution">
    <text evidence="3">The sequence shown here is derived from an EMBL/GenBank/DDBJ whole genome shotgun (WGS) entry which is preliminary data.</text>
</comment>
<dbReference type="AlphaFoldDB" id="A0A4Q9H0M3"/>
<evidence type="ECO:0000256" key="1">
    <source>
        <dbReference type="SAM" id="MobiDB-lite"/>
    </source>
</evidence>
<organism evidence="3 4">
    <name type="scientific">Aquabacterium lacunae</name>
    <dbReference type="NCBI Taxonomy" id="2528630"/>
    <lineage>
        <taxon>Bacteria</taxon>
        <taxon>Pseudomonadati</taxon>
        <taxon>Pseudomonadota</taxon>
        <taxon>Betaproteobacteria</taxon>
        <taxon>Burkholderiales</taxon>
        <taxon>Aquabacterium</taxon>
    </lineage>
</organism>
<keyword evidence="4" id="KW-1185">Reference proteome</keyword>
<reference evidence="3 4" key="1">
    <citation type="submission" date="2019-02" db="EMBL/GenBank/DDBJ databases">
        <title>Aquabacterium sp. strain KMB7.</title>
        <authorList>
            <person name="Chen W.-M."/>
        </authorList>
    </citation>
    <scope>NUCLEOTIDE SEQUENCE [LARGE SCALE GENOMIC DNA]</scope>
    <source>
        <strain evidence="3 4">KMB7</strain>
    </source>
</reference>
<accession>A0A4Q9H0M3</accession>
<keyword evidence="2" id="KW-0472">Membrane</keyword>
<feature type="compositionally biased region" description="Basic and acidic residues" evidence="1">
    <location>
        <begin position="61"/>
        <end position="73"/>
    </location>
</feature>
<protein>
    <submittedName>
        <fullName evidence="3">TIGR04438 family Trp-rich protein</fullName>
    </submittedName>
</protein>
<dbReference type="InterPro" id="IPR031044">
    <property type="entry name" value="Small_Trp_rich"/>
</dbReference>